<comment type="caution">
    <text evidence="2">The sequence shown here is derived from an EMBL/GenBank/DDBJ whole genome shotgun (WGS) entry which is preliminary data.</text>
</comment>
<evidence type="ECO:0000313" key="3">
    <source>
        <dbReference type="Proteomes" id="UP001500547"/>
    </source>
</evidence>
<name>A0ABP9R1F3_9RHOO</name>
<organism evidence="2 3">
    <name type="scientific">Viridibacterium curvum</name>
    <dbReference type="NCBI Taxonomy" id="1101404"/>
    <lineage>
        <taxon>Bacteria</taxon>
        <taxon>Pseudomonadati</taxon>
        <taxon>Pseudomonadota</taxon>
        <taxon>Betaproteobacteria</taxon>
        <taxon>Rhodocyclales</taxon>
        <taxon>Rhodocyclaceae</taxon>
        <taxon>Viridibacterium</taxon>
    </lineage>
</organism>
<accession>A0ABP9R1F3</accession>
<dbReference type="RefSeq" id="WP_345534283.1">
    <property type="nucleotide sequence ID" value="NZ_BAABLD010000017.1"/>
</dbReference>
<evidence type="ECO:0000313" key="2">
    <source>
        <dbReference type="EMBL" id="GAA5170566.1"/>
    </source>
</evidence>
<keyword evidence="3" id="KW-1185">Reference proteome</keyword>
<dbReference type="Proteomes" id="UP001500547">
    <property type="component" value="Unassembled WGS sequence"/>
</dbReference>
<protein>
    <submittedName>
        <fullName evidence="2">DUF2784 domain-containing protein</fullName>
    </submittedName>
</protein>
<keyword evidence="1" id="KW-0812">Transmembrane</keyword>
<dbReference type="EMBL" id="BAABLD010000017">
    <property type="protein sequence ID" value="GAA5170566.1"/>
    <property type="molecule type" value="Genomic_DNA"/>
</dbReference>
<reference evidence="3" key="1">
    <citation type="journal article" date="2019" name="Int. J. Syst. Evol. Microbiol.">
        <title>The Global Catalogue of Microorganisms (GCM) 10K type strain sequencing project: providing services to taxonomists for standard genome sequencing and annotation.</title>
        <authorList>
            <consortium name="The Broad Institute Genomics Platform"/>
            <consortium name="The Broad Institute Genome Sequencing Center for Infectious Disease"/>
            <person name="Wu L."/>
            <person name="Ma J."/>
        </authorList>
    </citation>
    <scope>NUCLEOTIDE SEQUENCE [LARGE SCALE GENOMIC DNA]</scope>
    <source>
        <strain evidence="3">JCM 18715</strain>
    </source>
</reference>
<feature type="transmembrane region" description="Helical" evidence="1">
    <location>
        <begin position="46"/>
        <end position="67"/>
    </location>
</feature>
<evidence type="ECO:0000256" key="1">
    <source>
        <dbReference type="SAM" id="Phobius"/>
    </source>
</evidence>
<feature type="transmembrane region" description="Helical" evidence="1">
    <location>
        <begin position="15"/>
        <end position="34"/>
    </location>
</feature>
<dbReference type="InterPro" id="IPR021218">
    <property type="entry name" value="DUF2784"/>
</dbReference>
<proteinExistence type="predicted"/>
<keyword evidence="1" id="KW-1133">Transmembrane helix</keyword>
<sequence>MLTPQSWQLLANLTLILHIAIVLFVVGGLLLVLVGNLRGWRWVNALWFRLVHLATILFVVLESWVGVVCPLTTLEMWLRRQARQEGYAGGFIEHWLQSLLYFNAPPWVFTLAYSLFGLAVLASWWYFPPRSGRKAPRA</sequence>
<feature type="transmembrane region" description="Helical" evidence="1">
    <location>
        <begin position="107"/>
        <end position="127"/>
    </location>
</feature>
<keyword evidence="1" id="KW-0472">Membrane</keyword>
<gene>
    <name evidence="2" type="ORF">GCM10025770_33730</name>
</gene>
<dbReference type="Pfam" id="PF10861">
    <property type="entry name" value="DUF2784"/>
    <property type="match status" value="1"/>
</dbReference>